<name>A0A7R9VNV2_9CHLO</name>
<accession>A0A7R9VNV2</accession>
<organism evidence="1">
    <name type="scientific">Chlamydomonas euryale</name>
    <dbReference type="NCBI Taxonomy" id="1486919"/>
    <lineage>
        <taxon>Eukaryota</taxon>
        <taxon>Viridiplantae</taxon>
        <taxon>Chlorophyta</taxon>
        <taxon>core chlorophytes</taxon>
        <taxon>Chlorophyceae</taxon>
        <taxon>CS clade</taxon>
        <taxon>Chlamydomonadales</taxon>
        <taxon>Chlamydomonadaceae</taxon>
        <taxon>Chlamydomonas</taxon>
    </lineage>
</organism>
<protein>
    <submittedName>
        <fullName evidence="1">Uncharacterized protein</fullName>
    </submittedName>
</protein>
<evidence type="ECO:0000313" key="1">
    <source>
        <dbReference type="EMBL" id="CAD8300731.1"/>
    </source>
</evidence>
<dbReference type="EMBL" id="HBEC01033818">
    <property type="protein sequence ID" value="CAD8300731.1"/>
    <property type="molecule type" value="Transcribed_RNA"/>
</dbReference>
<gene>
    <name evidence="1" type="ORF">CEUR00632_LOCUS15711</name>
</gene>
<proteinExistence type="predicted"/>
<reference evidence="1" key="1">
    <citation type="submission" date="2021-01" db="EMBL/GenBank/DDBJ databases">
        <authorList>
            <person name="Corre E."/>
            <person name="Pelletier E."/>
            <person name="Niang G."/>
            <person name="Scheremetjew M."/>
            <person name="Finn R."/>
            <person name="Kale V."/>
            <person name="Holt S."/>
            <person name="Cochrane G."/>
            <person name="Meng A."/>
            <person name="Brown T."/>
            <person name="Cohen L."/>
        </authorList>
    </citation>
    <scope>NUCLEOTIDE SEQUENCE</scope>
    <source>
        <strain evidence="1">CCMP219</strain>
    </source>
</reference>
<dbReference type="AlphaFoldDB" id="A0A7R9VNV2"/>
<sequence>MAIYAPRRQLVEVWLPAAGVRLLALSSVGTHCQLLQASDGGCGTAGCGVCGCDETHASASELASGHARAMLVDGGRGTITDLESCLAWSVGLAPRGGWAS</sequence>